<evidence type="ECO:0000313" key="5">
    <source>
        <dbReference type="EMBL" id="KAG8458749.1"/>
    </source>
</evidence>
<evidence type="ECO:0008006" key="8">
    <source>
        <dbReference type="Google" id="ProtNLM"/>
    </source>
</evidence>
<dbReference type="PROSITE" id="PS50056">
    <property type="entry name" value="TYR_PHOSPHATASE_2"/>
    <property type="match status" value="1"/>
</dbReference>
<dbReference type="FunFam" id="3.90.190.10:FF:000157">
    <property type="entry name" value="Protein-tyrosine phosphatase"/>
    <property type="match status" value="1"/>
</dbReference>
<evidence type="ECO:0000313" key="7">
    <source>
        <dbReference type="Proteomes" id="UP000751190"/>
    </source>
</evidence>
<dbReference type="InterPro" id="IPR020422">
    <property type="entry name" value="TYR_PHOSPHATASE_DUAL_dom"/>
</dbReference>
<evidence type="ECO:0000259" key="3">
    <source>
        <dbReference type="PROSITE" id="PS50054"/>
    </source>
</evidence>
<dbReference type="PANTHER" id="PTHR46274">
    <property type="entry name" value="PHOSPHATIDYLINOSITOL PHOSPHATASE"/>
    <property type="match status" value="1"/>
</dbReference>
<dbReference type="InterPro" id="IPR000387">
    <property type="entry name" value="Tyr_Pase_dom"/>
</dbReference>
<dbReference type="PANTHER" id="PTHR46274:SF6">
    <property type="entry name" value="TYR_PHOSPHATASE_2 DOMAIN-CONTAINING PROTEIN"/>
    <property type="match status" value="1"/>
</dbReference>
<dbReference type="AlphaFoldDB" id="A0A8J5X424"/>
<feature type="domain" description="Tyrosine-protein phosphatase" evidence="3">
    <location>
        <begin position="52"/>
        <end position="207"/>
    </location>
</feature>
<keyword evidence="7" id="KW-1185">Reference proteome</keyword>
<evidence type="ECO:0000313" key="6">
    <source>
        <dbReference type="EMBL" id="KAG8458853.1"/>
    </source>
</evidence>
<dbReference type="EMBL" id="JAGTXO010000047">
    <property type="protein sequence ID" value="KAG8458853.1"/>
    <property type="molecule type" value="Genomic_DNA"/>
</dbReference>
<proteinExistence type="predicted"/>
<dbReference type="InterPro" id="IPR029021">
    <property type="entry name" value="Prot-tyrosine_phosphatase-like"/>
</dbReference>
<dbReference type="Proteomes" id="UP000751190">
    <property type="component" value="Unassembled WGS sequence"/>
</dbReference>
<dbReference type="InterPro" id="IPR016130">
    <property type="entry name" value="Tyr_Pase_AS"/>
</dbReference>
<gene>
    <name evidence="6" type="ORF">KFE25_005280</name>
    <name evidence="5" type="ORF">KFE25_012947</name>
</gene>
<dbReference type="Gene3D" id="3.90.190.10">
    <property type="entry name" value="Protein tyrosine phosphatase superfamily"/>
    <property type="match status" value="1"/>
</dbReference>
<sequence>MADRTAVAVACALGATGALAVVIVAIYLTGWAPRWLLSLEARLFRSVKRRKQWSWDRVDERVFIGSLPRWPEQLAELRAHGVGAVLSLNETWELAVSAACVRDDCGMAMRQLPTADFFAPSQRDLVEAVAFIDRHARAGTGVYVHCNGGRGRSAVAVICYLIYARGETADSAFALVRAARRIANLRALCGLRTQWRAVRTFERELRAARAELARRGVDGHGLDELFAPPRGAERGVGGAVRPKTSQVVPAADEGPAGAGAAGVAQPGVAAAPAVPAGACVGSLAPVVERQRARSPLPRSPPHLGGCTPPAGASEEPMPTAGASTGSRGRMHGGGTLEAVQRAVPPVAMAMAAA</sequence>
<dbReference type="OrthoDB" id="273181at2759"/>
<comment type="caution">
    <text evidence="6">The sequence shown here is derived from an EMBL/GenBank/DDBJ whole genome shotgun (WGS) entry which is preliminary data.</text>
</comment>
<evidence type="ECO:0000259" key="4">
    <source>
        <dbReference type="PROSITE" id="PS50056"/>
    </source>
</evidence>
<dbReference type="PROSITE" id="PS50054">
    <property type="entry name" value="TYR_PHOSPHATASE_DUAL"/>
    <property type="match status" value="1"/>
</dbReference>
<dbReference type="EMBL" id="JAGTXO010000048">
    <property type="protein sequence ID" value="KAG8458749.1"/>
    <property type="molecule type" value="Genomic_DNA"/>
</dbReference>
<dbReference type="GO" id="GO:0016787">
    <property type="term" value="F:hydrolase activity"/>
    <property type="evidence" value="ECO:0007669"/>
    <property type="project" value="UniProtKB-KW"/>
</dbReference>
<feature type="domain" description="Tyrosine specific protein phosphatases" evidence="4">
    <location>
        <begin position="123"/>
        <end position="180"/>
    </location>
</feature>
<dbReference type="SUPFAM" id="SSF52799">
    <property type="entry name" value="(Phosphotyrosine protein) phosphatases II"/>
    <property type="match status" value="1"/>
</dbReference>
<dbReference type="SMART" id="SM00195">
    <property type="entry name" value="DSPc"/>
    <property type="match status" value="1"/>
</dbReference>
<evidence type="ECO:0000256" key="1">
    <source>
        <dbReference type="ARBA" id="ARBA00022801"/>
    </source>
</evidence>
<evidence type="ECO:0000256" key="2">
    <source>
        <dbReference type="SAM" id="MobiDB-lite"/>
    </source>
</evidence>
<keyword evidence="1" id="KW-0378">Hydrolase</keyword>
<organism evidence="6 7">
    <name type="scientific">Diacronema lutheri</name>
    <name type="common">Unicellular marine alga</name>
    <name type="synonym">Monochrysis lutheri</name>
    <dbReference type="NCBI Taxonomy" id="2081491"/>
    <lineage>
        <taxon>Eukaryota</taxon>
        <taxon>Haptista</taxon>
        <taxon>Haptophyta</taxon>
        <taxon>Pavlovophyceae</taxon>
        <taxon>Pavlovales</taxon>
        <taxon>Pavlovaceae</taxon>
        <taxon>Diacronema</taxon>
    </lineage>
</organism>
<accession>A0A8J5X424</accession>
<reference evidence="6" key="1">
    <citation type="submission" date="2021-05" db="EMBL/GenBank/DDBJ databases">
        <title>The genome of the haptophyte Pavlova lutheri (Diacronema luteri, Pavlovales) - a model for lipid biosynthesis in eukaryotic algae.</title>
        <authorList>
            <person name="Hulatt C.J."/>
            <person name="Posewitz M.C."/>
        </authorList>
    </citation>
    <scope>NUCLEOTIDE SEQUENCE</scope>
    <source>
        <strain evidence="6">NIVA-4/92</strain>
    </source>
</reference>
<dbReference type="PROSITE" id="PS00383">
    <property type="entry name" value="TYR_PHOSPHATASE_1"/>
    <property type="match status" value="1"/>
</dbReference>
<dbReference type="Pfam" id="PF22785">
    <property type="entry name" value="Tc-R-P"/>
    <property type="match status" value="1"/>
</dbReference>
<protein>
    <recommendedName>
        <fullName evidence="8">Protein-tyrosine-phosphatase</fullName>
    </recommendedName>
</protein>
<feature type="region of interest" description="Disordered" evidence="2">
    <location>
        <begin position="290"/>
        <end position="333"/>
    </location>
</feature>
<name>A0A8J5X424_DIALT</name>